<keyword evidence="3" id="KW-1185">Reference proteome</keyword>
<sequence length="193" mass="21394">MAPRTSTTVSLRALTSSDLAASANKVTHNDKISQWLAVVEAGMRVQQLVGGSFSTLSATAIAALRKLNTAVNVAKHVDTECDDMPIDSVQQQTPQELEFQEANKWEDCAVTLQQKESKDLYQLRMEKKDNKDNKDPKARTDELPACPQEHPLKKFKIKARETYFCSDCGADTPIGNYTVACKQCDYDVCEDCG</sequence>
<proteinExistence type="predicted"/>
<comment type="caution">
    <text evidence="2">The sequence shown here is derived from an EMBL/GenBank/DDBJ whole genome shotgun (WGS) entry which is preliminary data.</text>
</comment>
<evidence type="ECO:0000313" key="2">
    <source>
        <dbReference type="EMBL" id="CAK0817370.1"/>
    </source>
</evidence>
<evidence type="ECO:0000256" key="1">
    <source>
        <dbReference type="SAM" id="MobiDB-lite"/>
    </source>
</evidence>
<evidence type="ECO:0008006" key="4">
    <source>
        <dbReference type="Google" id="ProtNLM"/>
    </source>
</evidence>
<reference evidence="2" key="1">
    <citation type="submission" date="2023-10" db="EMBL/GenBank/DDBJ databases">
        <authorList>
            <person name="Chen Y."/>
            <person name="Shah S."/>
            <person name="Dougan E. K."/>
            <person name="Thang M."/>
            <person name="Chan C."/>
        </authorList>
    </citation>
    <scope>NUCLEOTIDE SEQUENCE [LARGE SCALE GENOMIC DNA]</scope>
</reference>
<dbReference type="SUPFAM" id="SSF57889">
    <property type="entry name" value="Cysteine-rich domain"/>
    <property type="match status" value="1"/>
</dbReference>
<feature type="compositionally biased region" description="Basic and acidic residues" evidence="1">
    <location>
        <begin position="125"/>
        <end position="142"/>
    </location>
</feature>
<protein>
    <recommendedName>
        <fullName evidence="4">ZZ-type domain-containing protein</fullName>
    </recommendedName>
</protein>
<name>A0ABN9RI00_9DINO</name>
<dbReference type="InterPro" id="IPR046349">
    <property type="entry name" value="C1-like_sf"/>
</dbReference>
<feature type="region of interest" description="Disordered" evidence="1">
    <location>
        <begin position="125"/>
        <end position="145"/>
    </location>
</feature>
<gene>
    <name evidence="2" type="ORF">PCOR1329_LOCUS20007</name>
</gene>
<dbReference type="Proteomes" id="UP001189429">
    <property type="component" value="Unassembled WGS sequence"/>
</dbReference>
<accession>A0ABN9RI00</accession>
<organism evidence="2 3">
    <name type="scientific">Prorocentrum cordatum</name>
    <dbReference type="NCBI Taxonomy" id="2364126"/>
    <lineage>
        <taxon>Eukaryota</taxon>
        <taxon>Sar</taxon>
        <taxon>Alveolata</taxon>
        <taxon>Dinophyceae</taxon>
        <taxon>Prorocentrales</taxon>
        <taxon>Prorocentraceae</taxon>
        <taxon>Prorocentrum</taxon>
    </lineage>
</organism>
<evidence type="ECO:0000313" key="3">
    <source>
        <dbReference type="Proteomes" id="UP001189429"/>
    </source>
</evidence>
<dbReference type="EMBL" id="CAUYUJ010006446">
    <property type="protein sequence ID" value="CAK0817370.1"/>
    <property type="molecule type" value="Genomic_DNA"/>
</dbReference>